<dbReference type="NCBIfam" id="TIGR01643">
    <property type="entry name" value="YD_repeat_2x"/>
    <property type="match status" value="4"/>
</dbReference>
<dbReference type="InterPro" id="IPR050708">
    <property type="entry name" value="T6SS_VgrG/RHS"/>
</dbReference>
<keyword evidence="3" id="KW-0732">Signal</keyword>
<dbReference type="NCBIfam" id="TIGR03696">
    <property type="entry name" value="Rhs_assc_core"/>
    <property type="match status" value="1"/>
</dbReference>
<protein>
    <submittedName>
        <fullName evidence="6">Secreted protein</fullName>
    </submittedName>
</protein>
<keyword evidence="1" id="KW-0677">Repeat</keyword>
<dbReference type="PANTHER" id="PTHR32305">
    <property type="match status" value="1"/>
</dbReference>
<proteinExistence type="predicted"/>
<dbReference type="RefSeq" id="WP_279628016.1">
    <property type="nucleotide sequence ID" value="NZ_CP009438.1"/>
</dbReference>
<evidence type="ECO:0000259" key="4">
    <source>
        <dbReference type="Pfam" id="PF20148"/>
    </source>
</evidence>
<dbReference type="Proteomes" id="UP000029482">
    <property type="component" value="Chromosome"/>
</dbReference>
<evidence type="ECO:0000259" key="5">
    <source>
        <dbReference type="Pfam" id="PF25023"/>
    </source>
</evidence>
<dbReference type="Gene3D" id="2.180.10.10">
    <property type="entry name" value="RHS repeat-associated core"/>
    <property type="match status" value="2"/>
</dbReference>
<dbReference type="Pfam" id="PF25023">
    <property type="entry name" value="TEN_YD-shell"/>
    <property type="match status" value="1"/>
</dbReference>
<feature type="region of interest" description="Disordered" evidence="2">
    <location>
        <begin position="90"/>
        <end position="125"/>
    </location>
</feature>
<dbReference type="InterPro" id="IPR006530">
    <property type="entry name" value="YD"/>
</dbReference>
<evidence type="ECO:0000256" key="2">
    <source>
        <dbReference type="SAM" id="MobiDB-lite"/>
    </source>
</evidence>
<feature type="signal peptide" evidence="3">
    <location>
        <begin position="1"/>
        <end position="42"/>
    </location>
</feature>
<reference evidence="7" key="1">
    <citation type="journal article" date="2015" name="J. Biotechnol.">
        <title>Complete genome sequence of the actinobacterium Streptomyces glaucescens GLA.O (DSM 40922) consisting of a linear chromosome and one linear plasmid.</title>
        <authorList>
            <person name="Ortseifen V."/>
            <person name="Winkler A."/>
            <person name="Albersmeier A."/>
            <person name="Wendler S."/>
            <person name="Puhler A."/>
            <person name="Kalinowski J."/>
            <person name="Ruckert C."/>
        </authorList>
    </citation>
    <scope>NUCLEOTIDE SEQUENCE [LARGE SCALE GENOMIC DNA]</scope>
    <source>
        <strain evidence="7">DSM 40922 / GLA O</strain>
    </source>
</reference>
<dbReference type="HOGENOM" id="CLU_008771_0_0_11"/>
<dbReference type="STRING" id="1907.SGLAU_31890"/>
<sequence length="1145" mass="123213">MRKRAFGMPFRRARKRSAAVAAALTAAALATAVLPGAYTATAADEPVSAWGPGSPDFEMPAVKVGPNRPVPSEPSRNPTDELYVPWQREQRERVERPANGPAGAKHASSRTTAASSSATSIVPDGQGDVPWHRYTSFAITDTLRARVDYSTGNLMLTATDFDIAGVGQRLQLARTYNSLDAPWGRVSQRWWQQYERYLSVSGTEVIFYDASGATVRFTKNSDGAFTTPKGYSQDLRRNTDGTYTLTKWKSGSKETYNQYGTLTKVTDRNKGTITVTQHDVSGENKGFKLTETRSGRWIDLVKTSPSQWQAKDNTGRTAVHNLDPSGNLATTTDTEGKTVTFHYDSSGRIGKITTDEGRVTAFTYDDVNRVTSMLRGTGFNSDGHTGPTWTYSYTAASPTAAGTTTAKDPELHSTKYAHDGDGRVTEVTDHLQRTRSTKFDANNNIDTATDAMGSGTTPGNVTDYGFDARNNLASVAVPTGAKTVNTWQTIAGGDVPKDSTNADGEKTAFTYDTVGNTTSVAQTGTGGGSVSFDYNPATPTCGGFEGQRCKARTKMTSTKTVVTDFHYDGKGNLDWVQPPAPLARTTFTYDDLGRTKTVTDARGVTITYTYDNLDRIRTVTSPNTVKVEYWYDGDGNLVQRSDGTGTTTYEFDPLQRETVRHLQDGSQTLLAYTPAGNVDYYRDPAGTVDYTWNEVNKLTQLKDPQGRITSYTYNNNDVRTTTTYPGGTVHKVDVDKSSRPTSIRATSPQGTLIDLSYTYGYGTNAATDGGKIRTSTDTARGTKRTYTYDGAGRFSYAKEEKAGAITDSWQYCYDLAGNLTSQGTDQGCPRGTTYSYNDAQQLTAKSTTSGPWSYDQIGNETAGASTDDYARTGEQWTDHSQMSSITVAAKTYAGQYGSTDQSERIRLGDTFFHNGPLGLSAKTTAGVDMGFNREPGGTLNSMTTGGKTYFYLTDAIGSVVALADADGNKVNTYTYSPRGVRLLAQSSEPVAQPYRFAGGYQDPTGLYHFRARYYDANIGRFTQPDPSGQEKNPYLYAEGDPVNRIDPNGLLSLDIGGEACFWICGGAGVSINEDGSVRPYVSAGVGTPGGSVDASLASGSADRGWTGEVACGFGPLEASVSTDGSEGVGTGGSTGKCSGTAKYTF</sequence>
<feature type="domain" description="Teneurin-like YD-shell" evidence="5">
    <location>
        <begin position="937"/>
        <end position="1027"/>
    </location>
</feature>
<dbReference type="InterPro" id="IPR031325">
    <property type="entry name" value="RHS_repeat"/>
</dbReference>
<evidence type="ECO:0000313" key="6">
    <source>
        <dbReference type="EMBL" id="AIS02312.1"/>
    </source>
</evidence>
<dbReference type="AlphaFoldDB" id="A0A089XK16"/>
<gene>
    <name evidence="6" type="ORF">SGLAU_31890</name>
</gene>
<feature type="domain" description="DUF6531" evidence="4">
    <location>
        <begin position="147"/>
        <end position="217"/>
    </location>
</feature>
<feature type="chain" id="PRO_5001851802" evidence="3">
    <location>
        <begin position="43"/>
        <end position="1145"/>
    </location>
</feature>
<keyword evidence="7" id="KW-1185">Reference proteome</keyword>
<dbReference type="EMBL" id="CP009438">
    <property type="protein sequence ID" value="AIS02312.1"/>
    <property type="molecule type" value="Genomic_DNA"/>
</dbReference>
<dbReference type="InterPro" id="IPR056823">
    <property type="entry name" value="TEN-like_YD-shell"/>
</dbReference>
<dbReference type="eggNOG" id="COG3209">
    <property type="taxonomic scope" value="Bacteria"/>
</dbReference>
<name>A0A089XK16_STRGA</name>
<evidence type="ECO:0000256" key="3">
    <source>
        <dbReference type="SAM" id="SignalP"/>
    </source>
</evidence>
<dbReference type="Pfam" id="PF20148">
    <property type="entry name" value="DUF6531"/>
    <property type="match status" value="1"/>
</dbReference>
<dbReference type="PANTHER" id="PTHR32305:SF15">
    <property type="entry name" value="PROTEIN RHSA-RELATED"/>
    <property type="match status" value="1"/>
</dbReference>
<dbReference type="KEGG" id="sgu:SGLAU_31890"/>
<accession>A0A089XK16</accession>
<organism evidence="6 7">
    <name type="scientific">Streptomyces glaucescens</name>
    <dbReference type="NCBI Taxonomy" id="1907"/>
    <lineage>
        <taxon>Bacteria</taxon>
        <taxon>Bacillati</taxon>
        <taxon>Actinomycetota</taxon>
        <taxon>Actinomycetes</taxon>
        <taxon>Kitasatosporales</taxon>
        <taxon>Streptomycetaceae</taxon>
        <taxon>Streptomyces</taxon>
    </lineage>
</organism>
<evidence type="ECO:0000313" key="7">
    <source>
        <dbReference type="Proteomes" id="UP000029482"/>
    </source>
</evidence>
<feature type="compositionally biased region" description="Low complexity" evidence="2">
    <location>
        <begin position="109"/>
        <end position="120"/>
    </location>
</feature>
<dbReference type="InterPro" id="IPR022385">
    <property type="entry name" value="Rhs_assc_core"/>
</dbReference>
<dbReference type="Pfam" id="PF05593">
    <property type="entry name" value="RHS_repeat"/>
    <property type="match status" value="3"/>
</dbReference>
<evidence type="ECO:0000256" key="1">
    <source>
        <dbReference type="ARBA" id="ARBA00022737"/>
    </source>
</evidence>
<dbReference type="InterPro" id="IPR045351">
    <property type="entry name" value="DUF6531"/>
</dbReference>